<dbReference type="FunFam" id="3.40.50.300:FF:000913">
    <property type="entry name" value="ABC multidrug transporter SitT"/>
    <property type="match status" value="1"/>
</dbReference>
<dbReference type="Gene3D" id="1.20.1560.10">
    <property type="entry name" value="ABC transporter type 1, transmembrane domain"/>
    <property type="match status" value="2"/>
</dbReference>
<evidence type="ECO:0000256" key="7">
    <source>
        <dbReference type="ARBA" id="ARBA00022989"/>
    </source>
</evidence>
<dbReference type="GO" id="GO:0005524">
    <property type="term" value="F:ATP binding"/>
    <property type="evidence" value="ECO:0007669"/>
    <property type="project" value="UniProtKB-KW"/>
</dbReference>
<keyword evidence="5" id="KW-0547">Nucleotide-binding</keyword>
<name>A0A8E2EKV5_9PEZI</name>
<dbReference type="Gene3D" id="3.40.50.300">
    <property type="entry name" value="P-loop containing nucleotide triphosphate hydrolases"/>
    <property type="match status" value="2"/>
</dbReference>
<comment type="similarity">
    <text evidence="2">Belongs to the ABC transporter superfamily. ABCB family. Multidrug resistance exporter (TC 3.A.1.201) subfamily.</text>
</comment>
<gene>
    <name evidence="12" type="ORF">K432DRAFT_413073</name>
</gene>
<reference evidence="12 13" key="1">
    <citation type="journal article" date="2016" name="Nat. Commun.">
        <title>Ectomycorrhizal ecology is imprinted in the genome of the dominant symbiotic fungus Cenococcum geophilum.</title>
        <authorList>
            <consortium name="DOE Joint Genome Institute"/>
            <person name="Peter M."/>
            <person name="Kohler A."/>
            <person name="Ohm R.A."/>
            <person name="Kuo A."/>
            <person name="Krutzmann J."/>
            <person name="Morin E."/>
            <person name="Arend M."/>
            <person name="Barry K.W."/>
            <person name="Binder M."/>
            <person name="Choi C."/>
            <person name="Clum A."/>
            <person name="Copeland A."/>
            <person name="Grisel N."/>
            <person name="Haridas S."/>
            <person name="Kipfer T."/>
            <person name="LaButti K."/>
            <person name="Lindquist E."/>
            <person name="Lipzen A."/>
            <person name="Maire R."/>
            <person name="Meier B."/>
            <person name="Mihaltcheva S."/>
            <person name="Molinier V."/>
            <person name="Murat C."/>
            <person name="Poggeler S."/>
            <person name="Quandt C.A."/>
            <person name="Sperisen C."/>
            <person name="Tritt A."/>
            <person name="Tisserant E."/>
            <person name="Crous P.W."/>
            <person name="Henrissat B."/>
            <person name="Nehls U."/>
            <person name="Egli S."/>
            <person name="Spatafora J.W."/>
            <person name="Grigoriev I.V."/>
            <person name="Martin F.M."/>
        </authorList>
    </citation>
    <scope>NUCLEOTIDE SEQUENCE [LARGE SCALE GENOMIC DNA]</scope>
    <source>
        <strain evidence="12 13">CBS 459.81</strain>
    </source>
</reference>
<dbReference type="InterPro" id="IPR011527">
    <property type="entry name" value="ABC1_TM_dom"/>
</dbReference>
<keyword evidence="12" id="KW-0378">Hydrolase</keyword>
<protein>
    <submittedName>
        <fullName evidence="12">P-loop containing nucleoside triphosphate hydrolase protein</fullName>
    </submittedName>
</protein>
<evidence type="ECO:0000256" key="6">
    <source>
        <dbReference type="ARBA" id="ARBA00022840"/>
    </source>
</evidence>
<dbReference type="OrthoDB" id="6500128at2759"/>
<evidence type="ECO:0000259" key="11">
    <source>
        <dbReference type="PROSITE" id="PS50929"/>
    </source>
</evidence>
<evidence type="ECO:0000256" key="3">
    <source>
        <dbReference type="ARBA" id="ARBA00022448"/>
    </source>
</evidence>
<dbReference type="Pfam" id="PF00005">
    <property type="entry name" value="ABC_tran"/>
    <property type="match status" value="2"/>
</dbReference>
<feature type="transmembrane region" description="Helical" evidence="9">
    <location>
        <begin position="121"/>
        <end position="142"/>
    </location>
</feature>
<dbReference type="SMART" id="SM00382">
    <property type="entry name" value="AAA"/>
    <property type="match status" value="2"/>
</dbReference>
<feature type="transmembrane region" description="Helical" evidence="9">
    <location>
        <begin position="77"/>
        <end position="101"/>
    </location>
</feature>
<keyword evidence="8 9" id="KW-0472">Membrane</keyword>
<dbReference type="CDD" id="cd18577">
    <property type="entry name" value="ABC_6TM_Pgp_ABCB1_D1_like"/>
    <property type="match status" value="1"/>
</dbReference>
<evidence type="ECO:0000256" key="4">
    <source>
        <dbReference type="ARBA" id="ARBA00022692"/>
    </source>
</evidence>
<proteinExistence type="inferred from homology"/>
<evidence type="ECO:0000313" key="12">
    <source>
        <dbReference type="EMBL" id="OCK85809.1"/>
    </source>
</evidence>
<evidence type="ECO:0000256" key="5">
    <source>
        <dbReference type="ARBA" id="ARBA00022741"/>
    </source>
</evidence>
<dbReference type="EMBL" id="KV744813">
    <property type="protein sequence ID" value="OCK85809.1"/>
    <property type="molecule type" value="Genomic_DNA"/>
</dbReference>
<dbReference type="GO" id="GO:0016887">
    <property type="term" value="F:ATP hydrolysis activity"/>
    <property type="evidence" value="ECO:0007669"/>
    <property type="project" value="InterPro"/>
</dbReference>
<dbReference type="InterPro" id="IPR039421">
    <property type="entry name" value="Type_1_exporter"/>
</dbReference>
<evidence type="ECO:0000259" key="10">
    <source>
        <dbReference type="PROSITE" id="PS50893"/>
    </source>
</evidence>
<feature type="domain" description="ABC transporter" evidence="10">
    <location>
        <begin position="358"/>
        <end position="603"/>
    </location>
</feature>
<feature type="transmembrane region" description="Helical" evidence="9">
    <location>
        <begin position="806"/>
        <end position="827"/>
    </location>
</feature>
<dbReference type="PROSITE" id="PS50929">
    <property type="entry name" value="ABC_TM1F"/>
    <property type="match status" value="2"/>
</dbReference>
<dbReference type="PROSITE" id="PS50893">
    <property type="entry name" value="ABC_TRANSPORTER_2"/>
    <property type="match status" value="2"/>
</dbReference>
<feature type="transmembrane region" description="Helical" evidence="9">
    <location>
        <begin position="291"/>
        <end position="308"/>
    </location>
</feature>
<evidence type="ECO:0000313" key="13">
    <source>
        <dbReference type="Proteomes" id="UP000250266"/>
    </source>
</evidence>
<evidence type="ECO:0000256" key="2">
    <source>
        <dbReference type="ARBA" id="ARBA00007577"/>
    </source>
</evidence>
<evidence type="ECO:0000256" key="1">
    <source>
        <dbReference type="ARBA" id="ARBA00004141"/>
    </source>
</evidence>
<dbReference type="Pfam" id="PF00664">
    <property type="entry name" value="ABC_membrane"/>
    <property type="match status" value="2"/>
</dbReference>
<dbReference type="InterPro" id="IPR003593">
    <property type="entry name" value="AAA+_ATPase"/>
</dbReference>
<evidence type="ECO:0000256" key="8">
    <source>
        <dbReference type="ARBA" id="ARBA00023136"/>
    </source>
</evidence>
<dbReference type="FunFam" id="3.40.50.300:FF:000967">
    <property type="entry name" value="ABC multidrug transporter mdr4"/>
    <property type="match status" value="1"/>
</dbReference>
<accession>A0A8E2EKV5</accession>
<dbReference type="PROSITE" id="PS00211">
    <property type="entry name" value="ABC_TRANSPORTER_1"/>
    <property type="match status" value="1"/>
</dbReference>
<keyword evidence="4 9" id="KW-0812">Transmembrane</keyword>
<dbReference type="InterPro" id="IPR017871">
    <property type="entry name" value="ABC_transporter-like_CS"/>
</dbReference>
<feature type="transmembrane region" description="Helical" evidence="9">
    <location>
        <begin position="775"/>
        <end position="800"/>
    </location>
</feature>
<keyword evidence="13" id="KW-1185">Reference proteome</keyword>
<keyword evidence="7 9" id="KW-1133">Transmembrane helix</keyword>
<dbReference type="InterPro" id="IPR003439">
    <property type="entry name" value="ABC_transporter-like_ATP-bd"/>
</dbReference>
<dbReference type="PANTHER" id="PTHR43394">
    <property type="entry name" value="ATP-DEPENDENT PERMEASE MDL1, MITOCHONDRIAL"/>
    <property type="match status" value="1"/>
</dbReference>
<keyword evidence="3" id="KW-0813">Transport</keyword>
<organism evidence="12 13">
    <name type="scientific">Lepidopterella palustris CBS 459.81</name>
    <dbReference type="NCBI Taxonomy" id="1314670"/>
    <lineage>
        <taxon>Eukaryota</taxon>
        <taxon>Fungi</taxon>
        <taxon>Dikarya</taxon>
        <taxon>Ascomycota</taxon>
        <taxon>Pezizomycotina</taxon>
        <taxon>Dothideomycetes</taxon>
        <taxon>Pleosporomycetidae</taxon>
        <taxon>Mytilinidiales</taxon>
        <taxon>Argynnaceae</taxon>
        <taxon>Lepidopterella</taxon>
    </lineage>
</organism>
<feature type="transmembrane region" description="Helical" evidence="9">
    <location>
        <begin position="714"/>
        <end position="742"/>
    </location>
</feature>
<feature type="domain" description="ABC transporter" evidence="10">
    <location>
        <begin position="1007"/>
        <end position="1225"/>
    </location>
</feature>
<feature type="domain" description="ABC transmembrane type-1" evidence="11">
    <location>
        <begin position="82"/>
        <end position="225"/>
    </location>
</feature>
<evidence type="ECO:0000256" key="9">
    <source>
        <dbReference type="SAM" id="Phobius"/>
    </source>
</evidence>
<dbReference type="PANTHER" id="PTHR43394:SF18">
    <property type="entry name" value="ABC TRANSPORTER B FAMILY MEMBER 11-LIKE"/>
    <property type="match status" value="1"/>
</dbReference>
<dbReference type="CDD" id="cd18578">
    <property type="entry name" value="ABC_6TM_Pgp_ABCB1_D2_like"/>
    <property type="match status" value="1"/>
</dbReference>
<comment type="subcellular location">
    <subcellularLocation>
        <location evidence="1">Membrane</location>
        <topology evidence="1">Multi-pass membrane protein</topology>
    </subcellularLocation>
</comment>
<dbReference type="SUPFAM" id="SSF52540">
    <property type="entry name" value="P-loop containing nucleoside triphosphate hydrolases"/>
    <property type="match status" value="2"/>
</dbReference>
<sequence length="1227" mass="133531">MEPLMLSTERPGPEDIHQSRWHRQVEIPLPATDGPRAWKSDRSVASCAFVHHILGLNPFRSPYFNLYRPLNDMQSRLIIFSGMLFAIVAGIPLPIIGLIFGKIINHFPPSEEELRTRVAQLMGVAAAYFVVTWVWAVCWGVVGKRISRRLREALVERALGMELSFFDMESPDMTSILTEKTQMVQLGTSEKVGLFIQSMSYFVSAFTVGFILDARLTGVLLVAVIPASSISESAIRTVQVVQAFDESGRLARRHFQFLHSALRVGIRKSTVGATMLGGEGKPQYAHQQREAGTIYAVVFLIMDVSFVVGQFGPFIQSFTLAASAGQSIFALIDHSKSHIDVYSDDGETMDNPTISQGISFQDVSFAYPAQPSIRVLDGLNVTFHAGKVTGIVGGSGSGKSTIAALLLRLYDPTSGRITFGRTEIRSFHVRSLRSKISLVDQNLVLFSGTILQNIRHGPPQGHGLSESEILKACVSAASDAYRDFLYGLTDGIHTTIGGSGNTQLSGGQKQRICLARALVRNPSLLILDEYTSAMDANSEALVLEALKRGSSLSGRTTIIIAHRLATVKDAHNILVMKDGTLLEEGNHDTLIQANGDYKALVDAQNFNATNISMSSSTVSISKTSTTKALLASTPRGFRTLSPQSENIISQHSQRSSAELVKRCLSLSKPERAFICLGLFASMASRCIIIGEALVSGNLVRNLNERSETENFGKTNFLCLMFFVLSLIALLAYSCSGAAFGVVSEALILRVRNVSLRTILTQDMAWFSEPSRSPDALIGLSGVILGTTVSVTISVVGGIILSHIVAWKIAIVLLSAVPMMLFAGFLRLHVLSKAEQRHQTAYNEAAALASEACVAIRTIAALGRERDVLKLYKEAVRGPYERSLKFTVWGNALLAFSLSITYFVYSLAYLWGSKQVRNGTYGQLEFFIVLPALLFSAQAAGQMISLAPELTQAQAAAQSVFNLHDQQPSIMATTELDSDSIGNGAEKYSTETDSGTDFQLAKRGQIEFRGVGLHYETRPDTAALRNISFSIKPGEFVAFIGRSGAEKSSAISLLERFFDPSSGSVYLDGQDIRSTSVRLLRARLALVEQNAHLFPGAQPGQDVSLDEVVAACKMCGLHEFISSLPEGYSTECGLNGSQLSGGQHQRVAIARALVRDPEVLLLDEATSQLDSQTEHEVRRAIAAASPGRTTIMVAHRLASVQHADRIYVFDHGNIVEQGWLWAASTLEW</sequence>
<feature type="domain" description="ABC transmembrane type-1" evidence="11">
    <location>
        <begin position="676"/>
        <end position="951"/>
    </location>
</feature>
<dbReference type="InterPro" id="IPR027417">
    <property type="entry name" value="P-loop_NTPase"/>
</dbReference>
<feature type="transmembrane region" description="Helical" evidence="9">
    <location>
        <begin position="891"/>
        <end position="911"/>
    </location>
</feature>
<dbReference type="AlphaFoldDB" id="A0A8E2EKV5"/>
<dbReference type="InterPro" id="IPR036640">
    <property type="entry name" value="ABC1_TM_sf"/>
</dbReference>
<dbReference type="Proteomes" id="UP000250266">
    <property type="component" value="Unassembled WGS sequence"/>
</dbReference>
<dbReference type="SUPFAM" id="SSF90123">
    <property type="entry name" value="ABC transporter transmembrane region"/>
    <property type="match status" value="2"/>
</dbReference>
<dbReference type="GO" id="GO:0140359">
    <property type="term" value="F:ABC-type transporter activity"/>
    <property type="evidence" value="ECO:0007669"/>
    <property type="project" value="InterPro"/>
</dbReference>
<keyword evidence="6" id="KW-0067">ATP-binding</keyword>
<dbReference type="GO" id="GO:0016020">
    <property type="term" value="C:membrane"/>
    <property type="evidence" value="ECO:0007669"/>
    <property type="project" value="UniProtKB-SubCell"/>
</dbReference>